<keyword evidence="13" id="KW-1185">Reference proteome</keyword>
<dbReference type="GO" id="GO:0003729">
    <property type="term" value="F:mRNA binding"/>
    <property type="evidence" value="ECO:0007669"/>
    <property type="project" value="TreeGrafter"/>
</dbReference>
<dbReference type="EMBL" id="CACRXK020010297">
    <property type="protein sequence ID" value="CAB4019098.1"/>
    <property type="molecule type" value="Genomic_DNA"/>
</dbReference>
<dbReference type="GO" id="GO:0000290">
    <property type="term" value="P:deadenylation-dependent decapping of nuclear-transcribed mRNA"/>
    <property type="evidence" value="ECO:0007669"/>
    <property type="project" value="TreeGrafter"/>
</dbReference>
<comment type="subcellular location">
    <subcellularLocation>
        <location evidence="11">Cytoplasm</location>
    </subcellularLocation>
    <subcellularLocation>
        <location evidence="11">Cytoplasm</location>
        <location evidence="11">P-body</location>
    </subcellularLocation>
</comment>
<dbReference type="GO" id="GO:1990904">
    <property type="term" value="C:ribonucleoprotein complex"/>
    <property type="evidence" value="ECO:0007669"/>
    <property type="project" value="UniProtKB-KW"/>
</dbReference>
<evidence type="ECO:0000256" key="11">
    <source>
        <dbReference type="RuleBase" id="RU365047"/>
    </source>
</evidence>
<evidence type="ECO:0000256" key="2">
    <source>
        <dbReference type="ARBA" id="ARBA00022490"/>
    </source>
</evidence>
<dbReference type="CDD" id="cd01728">
    <property type="entry name" value="LSm1"/>
    <property type="match status" value="1"/>
</dbReference>
<reference evidence="12" key="1">
    <citation type="submission" date="2020-04" db="EMBL/GenBank/DDBJ databases">
        <authorList>
            <person name="Alioto T."/>
            <person name="Alioto T."/>
            <person name="Gomez Garrido J."/>
        </authorList>
    </citation>
    <scope>NUCLEOTIDE SEQUENCE</scope>
    <source>
        <strain evidence="12">A484AB</strain>
    </source>
</reference>
<dbReference type="Proteomes" id="UP001152795">
    <property type="component" value="Unassembled WGS sequence"/>
</dbReference>
<dbReference type="GO" id="GO:0008380">
    <property type="term" value="P:RNA splicing"/>
    <property type="evidence" value="ECO:0007669"/>
    <property type="project" value="UniProtKB-KW"/>
</dbReference>
<evidence type="ECO:0000256" key="1">
    <source>
        <dbReference type="ARBA" id="ARBA00006850"/>
    </source>
</evidence>
<evidence type="ECO:0000256" key="4">
    <source>
        <dbReference type="ARBA" id="ARBA00022664"/>
    </source>
</evidence>
<evidence type="ECO:0000313" key="12">
    <source>
        <dbReference type="EMBL" id="CAB4019098.1"/>
    </source>
</evidence>
<evidence type="ECO:0000313" key="13">
    <source>
        <dbReference type="Proteomes" id="UP001152795"/>
    </source>
</evidence>
<organism evidence="12 13">
    <name type="scientific">Paramuricea clavata</name>
    <name type="common">Red gorgonian</name>
    <name type="synonym">Violescent sea-whip</name>
    <dbReference type="NCBI Taxonomy" id="317549"/>
    <lineage>
        <taxon>Eukaryota</taxon>
        <taxon>Metazoa</taxon>
        <taxon>Cnidaria</taxon>
        <taxon>Anthozoa</taxon>
        <taxon>Octocorallia</taxon>
        <taxon>Malacalcyonacea</taxon>
        <taxon>Plexauridae</taxon>
        <taxon>Paramuricea</taxon>
    </lineage>
</organism>
<keyword evidence="3" id="KW-0597">Phosphoprotein</keyword>
<keyword evidence="2 11" id="KW-0963">Cytoplasm</keyword>
<comment type="similarity">
    <text evidence="1 11">Belongs to the snRNP Sm proteins family.</text>
</comment>
<keyword evidence="7 11" id="KW-0687">Ribonucleoprotein</keyword>
<dbReference type="InterPro" id="IPR044642">
    <property type="entry name" value="PTHR15588"/>
</dbReference>
<dbReference type="PANTHER" id="PTHR15588:SF8">
    <property type="entry name" value="U6 SNRNA-ASSOCIATED SM-LIKE PROTEIN LSM1"/>
    <property type="match status" value="1"/>
</dbReference>
<comment type="caution">
    <text evidence="12">The sequence shown here is derived from an EMBL/GenBank/DDBJ whole genome shotgun (WGS) entry which is preliminary data.</text>
</comment>
<evidence type="ECO:0000256" key="3">
    <source>
        <dbReference type="ARBA" id="ARBA00022553"/>
    </source>
</evidence>
<dbReference type="InterPro" id="IPR010920">
    <property type="entry name" value="LSM_dom_sf"/>
</dbReference>
<accession>A0A7D9J215</accession>
<dbReference type="AlphaFoldDB" id="A0A7D9J215"/>
<dbReference type="PANTHER" id="PTHR15588">
    <property type="entry name" value="LSM1"/>
    <property type="match status" value="1"/>
</dbReference>
<sequence>MSFLPGTASLIKEINKELVVVLRDGRTLIGRLKSIDQYANLLLQNAIERIHVGQKYGDIHRGVFLIRGENVVLLGEFDRAADEKSNLVKVGVDEILDAQRSEQIAKDQHEKAVVKARLQLGMHVNLPDSYVGSKDYFGT</sequence>
<dbReference type="FunFam" id="2.30.30.100:FF:000021">
    <property type="entry name" value="U6 snRNA-associated Sm-like protein LSm1"/>
    <property type="match status" value="1"/>
</dbReference>
<dbReference type="PROSITE" id="PS52002">
    <property type="entry name" value="SM"/>
    <property type="match status" value="1"/>
</dbReference>
<dbReference type="InterPro" id="IPR034104">
    <property type="entry name" value="Lsm1"/>
</dbReference>
<comment type="subunit">
    <text evidence="9">Interacts with SLBP; interaction with SLBP occurs when histone mRNA is being rapidly degraded during the S phase. LSm subunits form a heteromer with a donut shape.</text>
</comment>
<dbReference type="SUPFAM" id="SSF50182">
    <property type="entry name" value="Sm-like ribonucleoproteins"/>
    <property type="match status" value="1"/>
</dbReference>
<dbReference type="Gene3D" id="2.30.30.100">
    <property type="match status" value="1"/>
</dbReference>
<dbReference type="Pfam" id="PF01423">
    <property type="entry name" value="LSM"/>
    <property type="match status" value="1"/>
</dbReference>
<proteinExistence type="inferred from homology"/>
<dbReference type="InterPro" id="IPR001163">
    <property type="entry name" value="Sm_dom_euk/arc"/>
</dbReference>
<evidence type="ECO:0000256" key="7">
    <source>
        <dbReference type="ARBA" id="ARBA00023274"/>
    </source>
</evidence>
<evidence type="ECO:0000256" key="6">
    <source>
        <dbReference type="ARBA" id="ARBA00023187"/>
    </source>
</evidence>
<comment type="function">
    <text evidence="8">Plays a role in the degradation of histone mRNAs, the only eukaryotic mRNAs that are not polyadenylated. Probably also part of an LSm subunits-containing complex involved in the general process of mRNA degradation.</text>
</comment>
<dbReference type="InterPro" id="IPR047575">
    <property type="entry name" value="Sm"/>
</dbReference>
<evidence type="ECO:0000256" key="9">
    <source>
        <dbReference type="ARBA" id="ARBA00062159"/>
    </source>
</evidence>
<keyword evidence="5 11" id="KW-0694">RNA-binding</keyword>
<evidence type="ECO:0000256" key="8">
    <source>
        <dbReference type="ARBA" id="ARBA00056858"/>
    </source>
</evidence>
<keyword evidence="4 11" id="KW-0507">mRNA processing</keyword>
<comment type="function">
    <text evidence="11">Probably involved with other LSm subunits in the general process of degradation of mRNAs.</text>
</comment>
<dbReference type="GO" id="GO:0006397">
    <property type="term" value="P:mRNA processing"/>
    <property type="evidence" value="ECO:0007669"/>
    <property type="project" value="UniProtKB-UniRule"/>
</dbReference>
<evidence type="ECO:0000256" key="5">
    <source>
        <dbReference type="ARBA" id="ARBA00022884"/>
    </source>
</evidence>
<dbReference type="SMART" id="SM00651">
    <property type="entry name" value="Sm"/>
    <property type="match status" value="1"/>
</dbReference>
<dbReference type="GO" id="GO:0000932">
    <property type="term" value="C:P-body"/>
    <property type="evidence" value="ECO:0007669"/>
    <property type="project" value="UniProtKB-SubCell"/>
</dbReference>
<dbReference type="GO" id="GO:1990726">
    <property type="term" value="C:Lsm1-7-Pat1 complex"/>
    <property type="evidence" value="ECO:0007669"/>
    <property type="project" value="TreeGrafter"/>
</dbReference>
<protein>
    <recommendedName>
        <fullName evidence="10 11">U6 snRNA-associated Sm-like protein LSm1</fullName>
    </recommendedName>
</protein>
<evidence type="ECO:0000256" key="10">
    <source>
        <dbReference type="ARBA" id="ARBA00067756"/>
    </source>
</evidence>
<name>A0A7D9J215_PARCT</name>
<dbReference type="OrthoDB" id="422364at2759"/>
<gene>
    <name evidence="11" type="primary">LSM1</name>
    <name evidence="12" type="ORF">PACLA_8A040434</name>
</gene>
<keyword evidence="6" id="KW-0508">mRNA splicing</keyword>